<protein>
    <submittedName>
        <fullName evidence="5">Metallophosphoesterase</fullName>
    </submittedName>
</protein>
<sequence>MIKKFFPILFVLTCFKFLVFAQKRFYNVDEKDWRSNKIQDSTSLIRSIFLISDVGYLKKREKGIVLDIMQKQLNRSSKNDLLIFLGDNTNSLKRDTLPNGALLKQLNLGKNFKGKTLFIAGNRDWHNKVIPIKEQQHFIDRTLGSPAFVPENIESIVQKIDLKSDLIVIAVQTELLLNKDTEEEKKKSSYATIEKIILDNTDKNILIVQHHPIYSNGVHGGFFSLKDHLFPLTSIHKNLYIPLPIIGSLYPIIRQYGISKQDLNNIQYQELIQSLSKIIANKKNVVIASGHEHSLQLLKQGNINQLVSGSGSLSTRVFNIYPALFGMGALGYAKLDYYENGQCWVEFYSINSLNKDSQLIFKKALYGLKGDHLDLVDEKSIDYKDSIKAISAGTEYASSKKRQKTFGKQYRQSWITPVHVSYLDLTREKGGLEVKSSSDNILILQDKEKTTYTFRLINRNPHDLLPKGFDATIIEDIVKDQTSTSQPYGALVVDYLSKKANLPSFETQLFFLPYTRLLKENLADFGGHLGLLEKSLSNYNNLISTDSLYTVLENHHVKVNQYLYLKNRLFDLLIGDYHRDESTWLWQSKKHDGNIIYSPFNKNRIQFFTKIDGYVPSFLRKLVPEVQTFGYTIKKPEKLAISARNLDRNLLNELSETDWIAVAEELMEEITDKVIEESVRKLPPESFEIDGQELIKKLIARKNNLKETALNYYNVLAKDIRIVGTNKPDIANIKRNRDSTTVTMNNFKRQFSNKKTKQIQVFALDGNDTLKVSGTSKAPIKVRFVGGNGVDYVKNSSKSKHLFIYDNPDSNIEYAKPAKLILTDERWINEFSRDDFIYNKSGFSPDAMIYNATDFVSIGLSHQIKNRGFRKEPFAFEQKVGALMAPKTGALEIKYLSTFYSIFSNNLDLVLSGRYIGPAYDFNFYGTGNSSENTDKLKYYQVRSKNAHFNVFAQKRISNRITAGIGPGFSYFNILKQSDNSFIRDNGIETSTTNWFLNMSSYVNFDLSDDTFYPKNGWRWASNANYFSQINNEKYNFVKLQTDFRYYYTPSRNVPFTMALRLGANTNIGNYNFYHSNTLGNLTNLRGYRADRFSGKSSLYGNFEGRLKLTKIRSYVLAGDIGAFGFYDTGRVFSNVTELNKWHSGYGPGIWINFFDHLLVSLGYGISSEDKVFSLNIGCRF</sequence>
<dbReference type="EMBL" id="CP002545">
    <property type="protein sequence ID" value="ADY51418.1"/>
    <property type="molecule type" value="Genomic_DNA"/>
</dbReference>
<dbReference type="Pfam" id="PF00149">
    <property type="entry name" value="Metallophos"/>
    <property type="match status" value="1"/>
</dbReference>
<keyword evidence="6" id="KW-1185">Reference proteome</keyword>
<dbReference type="KEGG" id="psn:Pedsa_0846"/>
<dbReference type="Proteomes" id="UP000000310">
    <property type="component" value="Chromosome"/>
</dbReference>
<dbReference type="eggNOG" id="COG4775">
    <property type="taxonomic scope" value="Bacteria"/>
</dbReference>
<evidence type="ECO:0000313" key="5">
    <source>
        <dbReference type="EMBL" id="ADY51418.1"/>
    </source>
</evidence>
<accession>F0S9R2</accession>
<dbReference type="eggNOG" id="COG1409">
    <property type="taxonomic scope" value="Bacteria"/>
</dbReference>
<dbReference type="Gene3D" id="3.60.21.10">
    <property type="match status" value="1"/>
</dbReference>
<reference evidence="6" key="2">
    <citation type="submission" date="2011-02" db="EMBL/GenBank/DDBJ databases">
        <title>The complete genome of Pedobacter saltans DSM 12145.</title>
        <authorList>
            <consortium name="US DOE Joint Genome Institute (JGI-PGF)"/>
            <person name="Lucas S."/>
            <person name="Copeland A."/>
            <person name="Lapidus A."/>
            <person name="Bruce D."/>
            <person name="Goodwin L."/>
            <person name="Pitluck S."/>
            <person name="Kyrpides N."/>
            <person name="Mavromatis K."/>
            <person name="Pagani I."/>
            <person name="Ivanova N."/>
            <person name="Ovchinnikova G."/>
            <person name="Lu M."/>
            <person name="Detter J.C."/>
            <person name="Han C."/>
            <person name="Land M."/>
            <person name="Hauser L."/>
            <person name="Markowitz V."/>
            <person name="Cheng J.-F."/>
            <person name="Hugenholtz P."/>
            <person name="Woyke T."/>
            <person name="Wu D."/>
            <person name="Tindall B."/>
            <person name="Pomrenke H.G."/>
            <person name="Brambilla E."/>
            <person name="Klenk H.-P."/>
            <person name="Eisen J.A."/>
        </authorList>
    </citation>
    <scope>NUCLEOTIDE SEQUENCE [LARGE SCALE GENOMIC DNA]</scope>
    <source>
        <strain evidence="6">ATCC 51119 / DSM 12145 / JCM 21818 / LMG 10337 / NBRC 100064 / NCIMB 13643</strain>
    </source>
</reference>
<dbReference type="OrthoDB" id="333971at2"/>
<feature type="domain" description="Bacterial surface antigen (D15)" evidence="4">
    <location>
        <begin position="925"/>
        <end position="1153"/>
    </location>
</feature>
<proteinExistence type="predicted"/>
<dbReference type="Gene3D" id="2.40.160.50">
    <property type="entry name" value="membrane protein fhac: a member of the omp85/tpsb transporter family"/>
    <property type="match status" value="1"/>
</dbReference>
<reference evidence="5 6" key="1">
    <citation type="journal article" date="2011" name="Stand. Genomic Sci.">
        <title>Complete genome sequence of the gliding, heparinolytic Pedobacter saltans type strain (113).</title>
        <authorList>
            <person name="Liolios K."/>
            <person name="Sikorski J."/>
            <person name="Lu M."/>
            <person name="Nolan M."/>
            <person name="Lapidus A."/>
            <person name="Lucas S."/>
            <person name="Hammon N."/>
            <person name="Deshpande S."/>
            <person name="Cheng J.F."/>
            <person name="Tapia R."/>
            <person name="Han C."/>
            <person name="Goodwin L."/>
            <person name="Pitluck S."/>
            <person name="Huntemann M."/>
            <person name="Ivanova N."/>
            <person name="Pagani I."/>
            <person name="Mavromatis K."/>
            <person name="Ovchinikova G."/>
            <person name="Pati A."/>
            <person name="Chen A."/>
            <person name="Palaniappan K."/>
            <person name="Land M."/>
            <person name="Hauser L."/>
            <person name="Brambilla E.M."/>
            <person name="Kotsyurbenko O."/>
            <person name="Rohde M."/>
            <person name="Tindall B.J."/>
            <person name="Abt B."/>
            <person name="Goker M."/>
            <person name="Detter J.C."/>
            <person name="Woyke T."/>
            <person name="Bristow J."/>
            <person name="Eisen J.A."/>
            <person name="Markowitz V."/>
            <person name="Hugenholtz P."/>
            <person name="Klenk H.P."/>
            <person name="Kyrpides N.C."/>
        </authorList>
    </citation>
    <scope>NUCLEOTIDE SEQUENCE [LARGE SCALE GENOMIC DNA]</scope>
    <source>
        <strain evidence="6">ATCC 51119 / DSM 12145 / JCM 21818 / LMG 10337 / NBRC 100064 / NCIMB 13643</strain>
    </source>
</reference>
<dbReference type="InterPro" id="IPR004843">
    <property type="entry name" value="Calcineurin-like_PHP"/>
</dbReference>
<dbReference type="GO" id="GO:0016787">
    <property type="term" value="F:hydrolase activity"/>
    <property type="evidence" value="ECO:0007669"/>
    <property type="project" value="InterPro"/>
</dbReference>
<dbReference type="RefSeq" id="WP_013631918.1">
    <property type="nucleotide sequence ID" value="NC_015177.1"/>
</dbReference>
<dbReference type="SUPFAM" id="SSF56300">
    <property type="entry name" value="Metallo-dependent phosphatases"/>
    <property type="match status" value="1"/>
</dbReference>
<dbReference type="InterPro" id="IPR029052">
    <property type="entry name" value="Metallo-depent_PP-like"/>
</dbReference>
<keyword evidence="2" id="KW-0472">Membrane</keyword>
<gene>
    <name evidence="5" type="ordered locus">Pedsa_0846</name>
</gene>
<evidence type="ECO:0000256" key="1">
    <source>
        <dbReference type="ARBA" id="ARBA00004370"/>
    </source>
</evidence>
<feature type="domain" description="Calcineurin-like phosphoesterase" evidence="3">
    <location>
        <begin position="48"/>
        <end position="227"/>
    </location>
</feature>
<comment type="subcellular location">
    <subcellularLocation>
        <location evidence="1">Membrane</location>
    </subcellularLocation>
</comment>
<evidence type="ECO:0000259" key="4">
    <source>
        <dbReference type="Pfam" id="PF01103"/>
    </source>
</evidence>
<dbReference type="InterPro" id="IPR000184">
    <property type="entry name" value="Bac_surfAg_D15"/>
</dbReference>
<dbReference type="STRING" id="762903.Pedsa_0846"/>
<dbReference type="Pfam" id="PF01103">
    <property type="entry name" value="Omp85"/>
    <property type="match status" value="1"/>
</dbReference>
<evidence type="ECO:0000259" key="3">
    <source>
        <dbReference type="Pfam" id="PF00149"/>
    </source>
</evidence>
<dbReference type="GO" id="GO:0019867">
    <property type="term" value="C:outer membrane"/>
    <property type="evidence" value="ECO:0007669"/>
    <property type="project" value="InterPro"/>
</dbReference>
<name>F0S9R2_PSESL</name>
<organism evidence="5 6">
    <name type="scientific">Pseudopedobacter saltans (strain ATCC 51119 / DSM 12145 / JCM 21818 / CCUG 39354 / LMG 10337 / NBRC 100064 / NCIMB 13643)</name>
    <name type="common">Pedobacter saltans</name>
    <dbReference type="NCBI Taxonomy" id="762903"/>
    <lineage>
        <taxon>Bacteria</taxon>
        <taxon>Pseudomonadati</taxon>
        <taxon>Bacteroidota</taxon>
        <taxon>Sphingobacteriia</taxon>
        <taxon>Sphingobacteriales</taxon>
        <taxon>Sphingobacteriaceae</taxon>
        <taxon>Pseudopedobacter</taxon>
    </lineage>
</organism>
<evidence type="ECO:0000256" key="2">
    <source>
        <dbReference type="ARBA" id="ARBA00023136"/>
    </source>
</evidence>
<dbReference type="AlphaFoldDB" id="F0S9R2"/>
<evidence type="ECO:0000313" key="6">
    <source>
        <dbReference type="Proteomes" id="UP000000310"/>
    </source>
</evidence>
<dbReference type="HOGENOM" id="CLU_007496_0_0_10"/>